<feature type="compositionally biased region" description="Basic residues" evidence="11">
    <location>
        <begin position="109"/>
        <end position="128"/>
    </location>
</feature>
<protein>
    <recommendedName>
        <fullName evidence="4">Phosphorylated adapter RNA export protein</fullName>
    </recommendedName>
    <alternativeName>
        <fullName evidence="10">RNA U small nuclear RNA export adapter protein</fullName>
    </alternativeName>
</protein>
<feature type="region of interest" description="Disordered" evidence="11">
    <location>
        <begin position="46"/>
        <end position="129"/>
    </location>
</feature>
<dbReference type="GO" id="GO:0006408">
    <property type="term" value="P:snRNA export from nucleus"/>
    <property type="evidence" value="ECO:0007669"/>
    <property type="project" value="InterPro"/>
</dbReference>
<accession>A0AAV8Z2R8</accession>
<feature type="region of interest" description="Disordered" evidence="11">
    <location>
        <begin position="358"/>
        <end position="378"/>
    </location>
</feature>
<dbReference type="PANTHER" id="PTHR13135">
    <property type="entry name" value="CYTOSOLIC RESINIFERATOXIN BINDING PROTEIN RBP-26"/>
    <property type="match status" value="1"/>
</dbReference>
<dbReference type="InterPro" id="IPR039047">
    <property type="entry name" value="PHAX"/>
</dbReference>
<comment type="caution">
    <text evidence="13">The sequence shown here is derived from an EMBL/GenBank/DDBJ whole genome shotgun (WGS) entry which is preliminary data.</text>
</comment>
<proteinExistence type="inferred from homology"/>
<sequence length="422" mass="49005">MPVCLAKNCRYYKGCDILRFLTVNFKRKKDVRFRACRLDKSDAMEADQIEVEEGEISNDSDNNYTPLERPKSYSVTQPQPRFPVNQPSESEEEPQSSDSDSDSDTNVRQSKKPKIKLKPKPQQPKRKKYDVWCTRAQEDVLAETLNSCDVTRKDRSRDVESYDYTLARKYYEELEQRKGNKRTREDRRNVNFKQKKRSGSAEKTKGKTRAILDLTVDLNSSSEDLAKDMANKLCEEKEDLILRVINTMGKQKAIEIFKETKKIEEEGGMLVMNQTRRRTPGGVFLYLVRQDYHITREQRDKIFGEEKQRNKVNAKAKQKQKTKKWKCQIAASKAKLLPDLLTRAELLACQNPARKVKDETEETDVINPPPTPRRTATRTAWTGCPRRWSTATTPSTAHAGNSTRTTRISWTLAARRTWIYFE</sequence>
<keyword evidence="8" id="KW-0653">Protein transport</keyword>
<evidence type="ECO:0000256" key="3">
    <source>
        <dbReference type="ARBA" id="ARBA00006094"/>
    </source>
</evidence>
<keyword evidence="7" id="KW-0694">RNA-binding</keyword>
<feature type="compositionally biased region" description="Basic and acidic residues" evidence="11">
    <location>
        <begin position="176"/>
        <end position="189"/>
    </location>
</feature>
<evidence type="ECO:0000256" key="5">
    <source>
        <dbReference type="ARBA" id="ARBA00022448"/>
    </source>
</evidence>
<dbReference type="Pfam" id="PF10258">
    <property type="entry name" value="PHAX_RNA-bd"/>
    <property type="match status" value="1"/>
</dbReference>
<dbReference type="EMBL" id="JAPWTK010000021">
    <property type="protein sequence ID" value="KAJ8957634.1"/>
    <property type="molecule type" value="Genomic_DNA"/>
</dbReference>
<feature type="compositionally biased region" description="Acidic residues" evidence="11">
    <location>
        <begin position="89"/>
        <end position="103"/>
    </location>
</feature>
<keyword evidence="14" id="KW-1185">Reference proteome</keyword>
<evidence type="ECO:0000256" key="1">
    <source>
        <dbReference type="ARBA" id="ARBA00004123"/>
    </source>
</evidence>
<dbReference type="GO" id="GO:0015031">
    <property type="term" value="P:protein transport"/>
    <property type="evidence" value="ECO:0007669"/>
    <property type="project" value="UniProtKB-KW"/>
</dbReference>
<evidence type="ECO:0000313" key="13">
    <source>
        <dbReference type="EMBL" id="KAJ8957634.1"/>
    </source>
</evidence>
<evidence type="ECO:0000259" key="12">
    <source>
        <dbReference type="Pfam" id="PF10258"/>
    </source>
</evidence>
<keyword evidence="9" id="KW-0539">Nucleus</keyword>
<dbReference type="InterPro" id="IPR038092">
    <property type="entry name" value="PHAX_RNA-binding_sf"/>
</dbReference>
<feature type="region of interest" description="Disordered" evidence="11">
    <location>
        <begin position="176"/>
        <end position="206"/>
    </location>
</feature>
<dbReference type="InterPro" id="IPR019385">
    <property type="entry name" value="PHAX_RNA-binding_domain"/>
</dbReference>
<dbReference type="GO" id="GO:0005737">
    <property type="term" value="C:cytoplasm"/>
    <property type="evidence" value="ECO:0007669"/>
    <property type="project" value="UniProtKB-SubCell"/>
</dbReference>
<keyword evidence="5" id="KW-0813">Transport</keyword>
<evidence type="ECO:0000256" key="7">
    <source>
        <dbReference type="ARBA" id="ARBA00022884"/>
    </source>
</evidence>
<evidence type="ECO:0000256" key="10">
    <source>
        <dbReference type="ARBA" id="ARBA00030834"/>
    </source>
</evidence>
<comment type="subcellular location">
    <subcellularLocation>
        <location evidence="2">Cytoplasm</location>
    </subcellularLocation>
    <subcellularLocation>
        <location evidence="1">Nucleus</location>
    </subcellularLocation>
</comment>
<dbReference type="GO" id="GO:0005634">
    <property type="term" value="C:nucleus"/>
    <property type="evidence" value="ECO:0007669"/>
    <property type="project" value="UniProtKB-SubCell"/>
</dbReference>
<dbReference type="AlphaFoldDB" id="A0AAV8Z2R8"/>
<evidence type="ECO:0000256" key="4">
    <source>
        <dbReference type="ARBA" id="ARBA00016856"/>
    </source>
</evidence>
<dbReference type="PANTHER" id="PTHR13135:SF0">
    <property type="entry name" value="PHOSPHORYLATED ADAPTER RNA EXPORT PROTEIN"/>
    <property type="match status" value="1"/>
</dbReference>
<evidence type="ECO:0000256" key="2">
    <source>
        <dbReference type="ARBA" id="ARBA00004496"/>
    </source>
</evidence>
<evidence type="ECO:0000256" key="6">
    <source>
        <dbReference type="ARBA" id="ARBA00022490"/>
    </source>
</evidence>
<comment type="similarity">
    <text evidence="3">Belongs to the PHAX family.</text>
</comment>
<evidence type="ECO:0000313" key="14">
    <source>
        <dbReference type="Proteomes" id="UP001162162"/>
    </source>
</evidence>
<feature type="domain" description="Phosphorylated adapter RNA export protein RNA-binding" evidence="12">
    <location>
        <begin position="225"/>
        <end position="308"/>
    </location>
</feature>
<feature type="compositionally biased region" description="Acidic residues" evidence="11">
    <location>
        <begin position="46"/>
        <end position="58"/>
    </location>
</feature>
<reference evidence="13" key="1">
    <citation type="journal article" date="2023" name="Insect Mol. Biol.">
        <title>Genome sequencing provides insights into the evolution of gene families encoding plant cell wall-degrading enzymes in longhorned beetles.</title>
        <authorList>
            <person name="Shin N.R."/>
            <person name="Okamura Y."/>
            <person name="Kirsch R."/>
            <person name="Pauchet Y."/>
        </authorList>
    </citation>
    <scope>NUCLEOTIDE SEQUENCE</scope>
    <source>
        <strain evidence="13">AMC_N1</strain>
    </source>
</reference>
<name>A0AAV8Z2R8_9CUCU</name>
<dbReference type="FunFam" id="1.10.10.1440:FF:000001">
    <property type="entry name" value="phosphorylated adapter RNA export protein-like"/>
    <property type="match status" value="1"/>
</dbReference>
<evidence type="ECO:0000256" key="8">
    <source>
        <dbReference type="ARBA" id="ARBA00022927"/>
    </source>
</evidence>
<keyword evidence="6" id="KW-0963">Cytoplasm</keyword>
<evidence type="ECO:0000256" key="9">
    <source>
        <dbReference type="ARBA" id="ARBA00023242"/>
    </source>
</evidence>
<organism evidence="13 14">
    <name type="scientific">Aromia moschata</name>
    <dbReference type="NCBI Taxonomy" id="1265417"/>
    <lineage>
        <taxon>Eukaryota</taxon>
        <taxon>Metazoa</taxon>
        <taxon>Ecdysozoa</taxon>
        <taxon>Arthropoda</taxon>
        <taxon>Hexapoda</taxon>
        <taxon>Insecta</taxon>
        <taxon>Pterygota</taxon>
        <taxon>Neoptera</taxon>
        <taxon>Endopterygota</taxon>
        <taxon>Coleoptera</taxon>
        <taxon>Polyphaga</taxon>
        <taxon>Cucujiformia</taxon>
        <taxon>Chrysomeloidea</taxon>
        <taxon>Cerambycidae</taxon>
        <taxon>Cerambycinae</taxon>
        <taxon>Callichromatini</taxon>
        <taxon>Aromia</taxon>
    </lineage>
</organism>
<dbReference type="Proteomes" id="UP001162162">
    <property type="component" value="Unassembled WGS sequence"/>
</dbReference>
<dbReference type="GO" id="GO:0003723">
    <property type="term" value="F:RNA binding"/>
    <property type="evidence" value="ECO:0007669"/>
    <property type="project" value="UniProtKB-KW"/>
</dbReference>
<dbReference type="Gene3D" id="1.10.10.1440">
    <property type="entry name" value="PHAX RNA-binding domain"/>
    <property type="match status" value="1"/>
</dbReference>
<gene>
    <name evidence="13" type="ORF">NQ318_017523</name>
</gene>
<evidence type="ECO:0000256" key="11">
    <source>
        <dbReference type="SAM" id="MobiDB-lite"/>
    </source>
</evidence>